<evidence type="ECO:0000256" key="5">
    <source>
        <dbReference type="PIRSR" id="PIRSR604294-1"/>
    </source>
</evidence>
<evidence type="ECO:0000256" key="3">
    <source>
        <dbReference type="ARBA" id="ARBA00023002"/>
    </source>
</evidence>
<evidence type="ECO:0000313" key="7">
    <source>
        <dbReference type="Proteomes" id="UP000285060"/>
    </source>
</evidence>
<dbReference type="Proteomes" id="UP000285060">
    <property type="component" value="Unassembled WGS sequence"/>
</dbReference>
<reference evidence="6 7" key="1">
    <citation type="submission" date="2018-08" db="EMBL/GenBank/DDBJ databases">
        <title>Aphanomyces genome sequencing and annotation.</title>
        <authorList>
            <person name="Minardi D."/>
            <person name="Oidtmann B."/>
            <person name="Van Der Giezen M."/>
            <person name="Studholme D.J."/>
        </authorList>
    </citation>
    <scope>NUCLEOTIDE SEQUENCE [LARGE SCALE GENOMIC DNA]</scope>
    <source>
        <strain evidence="6 7">NJM0002</strain>
    </source>
</reference>
<keyword evidence="3" id="KW-0560">Oxidoreductase</keyword>
<dbReference type="InterPro" id="IPR004294">
    <property type="entry name" value="Carotenoid_Oase"/>
</dbReference>
<comment type="cofactor">
    <cofactor evidence="5">
        <name>Fe(2+)</name>
        <dbReference type="ChEBI" id="CHEBI:29033"/>
    </cofactor>
    <text evidence="5">Binds 1 Fe(2+) ion per subunit.</text>
</comment>
<protein>
    <submittedName>
        <fullName evidence="6">Uncharacterized protein</fullName>
    </submittedName>
</protein>
<proteinExistence type="inferred from homology"/>
<comment type="caution">
    <text evidence="6">The sequence shown here is derived from an EMBL/GenBank/DDBJ whole genome shotgun (WGS) entry which is preliminary data.</text>
</comment>
<keyword evidence="4 5" id="KW-0408">Iron</keyword>
<dbReference type="GO" id="GO:0016121">
    <property type="term" value="P:carotene catabolic process"/>
    <property type="evidence" value="ECO:0007669"/>
    <property type="project" value="TreeGrafter"/>
</dbReference>
<organism evidence="6 7">
    <name type="scientific">Aphanomyces invadans</name>
    <dbReference type="NCBI Taxonomy" id="157072"/>
    <lineage>
        <taxon>Eukaryota</taxon>
        <taxon>Sar</taxon>
        <taxon>Stramenopiles</taxon>
        <taxon>Oomycota</taxon>
        <taxon>Saprolegniomycetes</taxon>
        <taxon>Saprolegniales</taxon>
        <taxon>Verrucalvaceae</taxon>
        <taxon>Aphanomyces</taxon>
    </lineage>
</organism>
<keyword evidence="2 5" id="KW-0479">Metal-binding</keyword>
<keyword evidence="7" id="KW-1185">Reference proteome</keyword>
<sequence length="334" mass="37294">MIHAAIAPSTAPEEMNVKTKTFAKYSAYDDRLVGAISTAHERKFSLYLCYCLDHVSLEHDAATDTYFNVNIDWMGKHTGVFRLDNDGSVREAVIPDPSWSYIDSFSSTTKYGLTWQPAKQCLFYVVDRATMAHVATFESTEAFFHTVNAFDDGDAIVLDLIRNNYMAILDRLNVPSIVQRSVFDESDARLARFRLRNVSAHPLVSTPPTFSKVPQVWESPTLELPSINERCRHYGKYHFVYAMADSAVFFDGVVTLNLKTGNELRWEAGDVPSETHFCVPHPSAQNEDDGVLLTVVLDGHAKQSFLVVLDARDLTVVAKVASPVVVPLGFLGLH</sequence>
<evidence type="ECO:0000256" key="2">
    <source>
        <dbReference type="ARBA" id="ARBA00022723"/>
    </source>
</evidence>
<accession>A0A3R7A6F0</accession>
<evidence type="ECO:0000313" key="6">
    <source>
        <dbReference type="EMBL" id="RHY27480.1"/>
    </source>
</evidence>
<dbReference type="EMBL" id="QUSY01000765">
    <property type="protein sequence ID" value="RHY27480.1"/>
    <property type="molecule type" value="Genomic_DNA"/>
</dbReference>
<dbReference type="GO" id="GO:0010436">
    <property type="term" value="F:carotenoid dioxygenase activity"/>
    <property type="evidence" value="ECO:0007669"/>
    <property type="project" value="TreeGrafter"/>
</dbReference>
<dbReference type="PANTHER" id="PTHR10543:SF24">
    <property type="entry name" value="CAROTENOID ISOMEROOXYGENASE"/>
    <property type="match status" value="1"/>
</dbReference>
<dbReference type="AlphaFoldDB" id="A0A3R7A6F0"/>
<dbReference type="Pfam" id="PF03055">
    <property type="entry name" value="RPE65"/>
    <property type="match status" value="1"/>
</dbReference>
<dbReference type="GO" id="GO:0046872">
    <property type="term" value="F:metal ion binding"/>
    <property type="evidence" value="ECO:0007669"/>
    <property type="project" value="UniProtKB-KW"/>
</dbReference>
<evidence type="ECO:0000256" key="4">
    <source>
        <dbReference type="ARBA" id="ARBA00023004"/>
    </source>
</evidence>
<comment type="similarity">
    <text evidence="1">Belongs to the carotenoid oxygenase family.</text>
</comment>
<evidence type="ECO:0000256" key="1">
    <source>
        <dbReference type="ARBA" id="ARBA00006787"/>
    </source>
</evidence>
<gene>
    <name evidence="6" type="ORF">DYB32_006743</name>
</gene>
<dbReference type="VEuPathDB" id="FungiDB:H310_07329"/>
<name>A0A3R7A6F0_9STRA</name>
<dbReference type="PANTHER" id="PTHR10543">
    <property type="entry name" value="BETA-CAROTENE DIOXYGENASE"/>
    <property type="match status" value="1"/>
</dbReference>
<feature type="binding site" evidence="5">
    <location>
        <position position="145"/>
    </location>
    <ligand>
        <name>Fe cation</name>
        <dbReference type="ChEBI" id="CHEBI:24875"/>
        <note>catalytic</note>
    </ligand>
</feature>